<dbReference type="Proteomes" id="UP000030762">
    <property type="component" value="Unassembled WGS sequence"/>
</dbReference>
<accession>T0S755</accession>
<dbReference type="eggNOG" id="ENOG502QPWV">
    <property type="taxonomic scope" value="Eukaryota"/>
</dbReference>
<feature type="domain" description="Fibronectin type-III" evidence="2">
    <location>
        <begin position="549"/>
        <end position="615"/>
    </location>
</feature>
<dbReference type="SMART" id="SM00060">
    <property type="entry name" value="FN3"/>
    <property type="match status" value="7"/>
</dbReference>
<dbReference type="InterPro" id="IPR009030">
    <property type="entry name" value="Growth_fac_rcpt_cys_sf"/>
</dbReference>
<dbReference type="RefSeq" id="XP_008608054.1">
    <property type="nucleotide sequence ID" value="XM_008609832.1"/>
</dbReference>
<feature type="chain" id="PRO_5004571427" description="Fibronectin type-III domain-containing protein" evidence="1">
    <location>
        <begin position="20"/>
        <end position="1823"/>
    </location>
</feature>
<sequence length="1823" mass="193530">MRTLLAVLCAWLLALGVHAKTTMTVARKELLSTGHVEVLNGTAGALAFAFYLTAPADLHYAIVDSGRDALLAEDIKAAAIGNASAMGVVAASTLVSETAQRLRWSVSSLTPNASYDVYFVAEVSKSNGVFGTVVSVNGTRTHPDAPLVRVLDHWAQHATTTMAALSINVTFPGLLHYVVVPVEASQNLSSLDIWHNMTGATRSAYIANGTLVNITQLAPFTTYDVWYVAEVDGSHGVLSAPGYIEHAFTTFAVAPSLGRLQCAPLDASTSSIQVTFRLEFPRVAFESHNVRASLKALQYHIHYIANSDDDAVFADGRAITSAANSTTQSVGTLGFSLPTQPTDSADLVSATATSVDVAVNVSSLNVGTTYALAFVLETVQSDGVFSNVVATSGMCATHATAPRVDAVTVMAQNTTTDVLVATVTLDHPGDVHFVIGLPRAFREVPLGVQSQLAPYLTTYNASFTHLTVHALTNVSAPIGTLLDVHTHANQSYTVQLALGGWEASTTYGLLVFAETSDSHGVYSAPFANVEARTHERAGDVTVAASSPVRSSTSQLEIHASSSDRRDMLRVCYTSDSNRTMKDHCTELPSTGILGNLSADTLYDVQVHSVTAYGVESDRVVLAPLRTHATAPTVEALTLRHRPGVASVLDASLTTTAVGFVHSLIVPTTECDDWTLPSKEALLMHPKRRVELPRHARTSLNLENLEPNTSYSLFVLLETAYAGNTSSEVYSDSLAVQNLTTFALAPTILQSVVLPVNASVDSIVITANLSSPGRVHYMVSDIDFDDPAVLRTSNVVQPNVRRGFFDVTERIYEARNATVHGVNVTEWHPLDVYNNTVTLEALASATLYHVYLATETFHSDGVFGVGLPPPHVVTTHAPPPTFDLLRVTPSVGTATSIELELGLSSFGNVHYILLHRGLYVVQDTRNATEMPANETCPISALEVTTLTANDVKAATLDRLGLGVVDNGTLSVSRDDWQKHHGASKTFKSLRPGSLYELCAVPETDASEGVFDAVVCTPVRTHADYTNLSLAYDVLSASPIDGTTDGVLLTWQMTCLRDCGRDPYFVLTSDAFGGRSDLHLPRDTPFHRVAPGQQSVVAAGPMQLSNTVASDASDAVVVTYHAEIRHLQPHASYHAFFAAETQGSDGVFSTVNANFNATATTTVAVTTHALAPRLRAYRAEPTYGNTTGIDVVVDLDGVEDGAIVHTLVTPANCAMTNPRCVLLNETHDVAAPQREVKDHVLFLENGLLLAPNTSYDVFIATETVGSHGVVSMWRRTSVRTHPPAPRFTSVTAKPKAASTTELELSFALSAPGVVHFMVSDDSEHIEVASVYNVSAKKPRGSNDDWHRYGYEKVKWRRSVPASTTLHTELLQLLVQNTNYSLHLVVETNGDAGIYGPITVLRNISTFGHAPLLLAHEAAPTPASTSQLRLHYKLNTHGVLHCLVTMASRWRPTAPDVIYGNVLGLDQTIVAQKSLLGDAGTFDVDVPLANTTYDVLLVTETVGSHGVYGTVARLDAIKSSDVAPVVDRVNVSATDARNDALNVHVVLNTVGIIHYSPARKLATPTSDRTKTHVLGNASMLEATLLVDGLAEGTLYDIYIQTETLGSFGVLGPLLRVDNAVPTHGPPPLILEEVDCAYAPACDALGREPCLAVTNTCGECLIGFVGESGAHNTACTEPSQDAPKPHKVKKSIGIKISSVKAHTEPKSGESPPASVASVGVSSVSVAPVDAAPMPSADPLPADVLPGAAMTAELCPDHAHASLTNAGACECDDGYLLDNGVCTSLCPPNSFPSGPGKCQCDPGFALDALGTSCVLATTSGLVGIGLGS</sequence>
<dbReference type="InParanoid" id="T0S755"/>
<protein>
    <recommendedName>
        <fullName evidence="2">Fibronectin type-III domain-containing protein</fullName>
    </recommendedName>
</protein>
<dbReference type="EMBL" id="JH767141">
    <property type="protein sequence ID" value="EQC38462.1"/>
    <property type="molecule type" value="Genomic_DNA"/>
</dbReference>
<feature type="domain" description="Fibronectin type-III" evidence="2">
    <location>
        <begin position="620"/>
        <end position="724"/>
    </location>
</feature>
<reference evidence="3 4" key="1">
    <citation type="submission" date="2012-04" db="EMBL/GenBank/DDBJ databases">
        <title>The Genome Sequence of Saprolegnia declina VS20.</title>
        <authorList>
            <consortium name="The Broad Institute Genome Sequencing Platform"/>
            <person name="Russ C."/>
            <person name="Nusbaum C."/>
            <person name="Tyler B."/>
            <person name="van West P."/>
            <person name="Dieguez-Uribeondo J."/>
            <person name="de Bruijn I."/>
            <person name="Tripathy S."/>
            <person name="Jiang R."/>
            <person name="Young S.K."/>
            <person name="Zeng Q."/>
            <person name="Gargeya S."/>
            <person name="Fitzgerald M."/>
            <person name="Haas B."/>
            <person name="Abouelleil A."/>
            <person name="Alvarado L."/>
            <person name="Arachchi H.M."/>
            <person name="Berlin A."/>
            <person name="Chapman S.B."/>
            <person name="Goldberg J."/>
            <person name="Griggs A."/>
            <person name="Gujja S."/>
            <person name="Hansen M."/>
            <person name="Howarth C."/>
            <person name="Imamovic A."/>
            <person name="Larimer J."/>
            <person name="McCowen C."/>
            <person name="Montmayeur A."/>
            <person name="Murphy C."/>
            <person name="Neiman D."/>
            <person name="Pearson M."/>
            <person name="Priest M."/>
            <person name="Roberts A."/>
            <person name="Saif S."/>
            <person name="Shea T."/>
            <person name="Sisk P."/>
            <person name="Sykes S."/>
            <person name="Wortman J."/>
            <person name="Nusbaum C."/>
            <person name="Birren B."/>
        </authorList>
    </citation>
    <scope>NUCLEOTIDE SEQUENCE [LARGE SCALE GENOMIC DNA]</scope>
    <source>
        <strain evidence="3 4">VS20</strain>
    </source>
</reference>
<dbReference type="CDD" id="cd19941">
    <property type="entry name" value="TIL"/>
    <property type="match status" value="1"/>
</dbReference>
<evidence type="ECO:0000313" key="3">
    <source>
        <dbReference type="EMBL" id="EQC38462.1"/>
    </source>
</evidence>
<name>T0S755_SAPDV</name>
<dbReference type="GeneID" id="19944897"/>
<dbReference type="InterPro" id="IPR003961">
    <property type="entry name" value="FN3_dom"/>
</dbReference>
<feature type="domain" description="Fibronectin type-III" evidence="2">
    <location>
        <begin position="1280"/>
        <end position="1392"/>
    </location>
</feature>
<feature type="domain" description="Fibronectin type-III" evidence="2">
    <location>
        <begin position="143"/>
        <end position="236"/>
    </location>
</feature>
<feature type="domain" description="Fibronectin type-III" evidence="2">
    <location>
        <begin position="877"/>
        <end position="1007"/>
    </location>
</feature>
<feature type="signal peptide" evidence="1">
    <location>
        <begin position="1"/>
        <end position="19"/>
    </location>
</feature>
<evidence type="ECO:0000256" key="1">
    <source>
        <dbReference type="SAM" id="SignalP"/>
    </source>
</evidence>
<dbReference type="VEuPathDB" id="FungiDB:SDRG_04170"/>
<feature type="domain" description="Fibronectin type-III" evidence="2">
    <location>
        <begin position="1027"/>
        <end position="1144"/>
    </location>
</feature>
<feature type="domain" description="Fibronectin type-III" evidence="2">
    <location>
        <begin position="1521"/>
        <end position="1605"/>
    </location>
</feature>
<organism evidence="3 4">
    <name type="scientific">Saprolegnia diclina (strain VS20)</name>
    <dbReference type="NCBI Taxonomy" id="1156394"/>
    <lineage>
        <taxon>Eukaryota</taxon>
        <taxon>Sar</taxon>
        <taxon>Stramenopiles</taxon>
        <taxon>Oomycota</taxon>
        <taxon>Saprolegniomycetes</taxon>
        <taxon>Saprolegniales</taxon>
        <taxon>Saprolegniaceae</taxon>
        <taxon>Saprolegnia</taxon>
    </lineage>
</organism>
<dbReference type="SUPFAM" id="SSF57184">
    <property type="entry name" value="Growth factor receptor domain"/>
    <property type="match status" value="1"/>
</dbReference>
<evidence type="ECO:0000259" key="2">
    <source>
        <dbReference type="SMART" id="SM00060"/>
    </source>
</evidence>
<dbReference type="OMA" id="TPANCAM"/>
<keyword evidence="4" id="KW-1185">Reference proteome</keyword>
<evidence type="ECO:0000313" key="4">
    <source>
        <dbReference type="Proteomes" id="UP000030762"/>
    </source>
</evidence>
<dbReference type="OrthoDB" id="125194at2759"/>
<gene>
    <name evidence="3" type="ORF">SDRG_04170</name>
</gene>
<proteinExistence type="predicted"/>
<keyword evidence="1" id="KW-0732">Signal</keyword>